<comment type="caution">
    <text evidence="7">The sequence shown here is derived from an EMBL/GenBank/DDBJ whole genome shotgun (WGS) entry which is preliminary data.</text>
</comment>
<gene>
    <name evidence="7" type="ORF">H9815_18690</name>
</gene>
<dbReference type="EMBL" id="DXBY01000322">
    <property type="protein sequence ID" value="HIZ37809.1"/>
    <property type="molecule type" value="Genomic_DNA"/>
</dbReference>
<keyword evidence="5" id="KW-0449">Lipoprotein</keyword>
<dbReference type="InterPro" id="IPR006059">
    <property type="entry name" value="SBP"/>
</dbReference>
<sequence length="494" mass="53967">MTTPKRYSIVAGACAISLMALTACSGDGGSSGDDVTIHVALGGAGNNHNPPEDNPIATGIGEAIGATVVHEQEPEDISASLAAGDSPDIFQVTRNELDTYMEQGLVLDLTPYEDQLGDYVEFVGQDTVDQGRIDDQLMAITPYQNNTNDGTYWIRQDWLDNLDMEIPTNAEEFREVLRAFTEDDPDDNGSDDTYGLTGSSPDTYKYLWGAFGTPGPGRIYFDDSGEMRNSYQDEGMAEAVEYIADLEASGFVDPDSYSITALEARDRFFQGTAGVVGVSWTAIVKEPSAGLGREANPDAEWAQIDQLQQADGSPGMLAVSTDSASMYAIPSSLEGDDAKIEKIIDYINYVSTPEGNRFAMWGEEGTHYELDDDGNISALPARDDFENGIFFIYLVAGREELPYLEALFPDLMDYIEVAHGQPTVTTWEEYVVPPDGYNRADSDRYSEDQLVQLLTGQQPASNYPEVVDTLEGQFGYAEFVDAAREQLADVNTEN</sequence>
<organism evidence="7 8">
    <name type="scientific">Candidatus Ruania gallistercoris</name>
    <dbReference type="NCBI Taxonomy" id="2838746"/>
    <lineage>
        <taxon>Bacteria</taxon>
        <taxon>Bacillati</taxon>
        <taxon>Actinomycetota</taxon>
        <taxon>Actinomycetes</taxon>
        <taxon>Micrococcales</taxon>
        <taxon>Ruaniaceae</taxon>
        <taxon>Ruania</taxon>
    </lineage>
</organism>
<name>A0A9D2J6V4_9MICO</name>
<keyword evidence="2 6" id="KW-0732">Signal</keyword>
<dbReference type="SUPFAM" id="SSF53850">
    <property type="entry name" value="Periplasmic binding protein-like II"/>
    <property type="match status" value="1"/>
</dbReference>
<reference evidence="7" key="1">
    <citation type="journal article" date="2021" name="PeerJ">
        <title>Extensive microbial diversity within the chicken gut microbiome revealed by metagenomics and culture.</title>
        <authorList>
            <person name="Gilroy R."/>
            <person name="Ravi A."/>
            <person name="Getino M."/>
            <person name="Pursley I."/>
            <person name="Horton D.L."/>
            <person name="Alikhan N.F."/>
            <person name="Baker D."/>
            <person name="Gharbi K."/>
            <person name="Hall N."/>
            <person name="Watson M."/>
            <person name="Adriaenssens E.M."/>
            <person name="Foster-Nyarko E."/>
            <person name="Jarju S."/>
            <person name="Secka A."/>
            <person name="Antonio M."/>
            <person name="Oren A."/>
            <person name="Chaudhuri R.R."/>
            <person name="La Ragione R."/>
            <person name="Hildebrand F."/>
            <person name="Pallen M.J."/>
        </authorList>
    </citation>
    <scope>NUCLEOTIDE SEQUENCE</scope>
    <source>
        <strain evidence="7">ChiGjej4B4-7305</strain>
    </source>
</reference>
<evidence type="ECO:0000313" key="8">
    <source>
        <dbReference type="Proteomes" id="UP000824037"/>
    </source>
</evidence>
<dbReference type="PROSITE" id="PS51257">
    <property type="entry name" value="PROKAR_LIPOPROTEIN"/>
    <property type="match status" value="1"/>
</dbReference>
<keyword evidence="1" id="KW-1003">Cell membrane</keyword>
<keyword evidence="4" id="KW-0564">Palmitate</keyword>
<dbReference type="PANTHER" id="PTHR43649:SF33">
    <property type="entry name" value="POLYGALACTURONAN_RHAMNOGALACTURONAN-BINDING PROTEIN YTCQ"/>
    <property type="match status" value="1"/>
</dbReference>
<evidence type="ECO:0000256" key="6">
    <source>
        <dbReference type="SAM" id="SignalP"/>
    </source>
</evidence>
<protein>
    <submittedName>
        <fullName evidence="7">Extracellular solute-binding protein</fullName>
    </submittedName>
</protein>
<evidence type="ECO:0000256" key="3">
    <source>
        <dbReference type="ARBA" id="ARBA00023136"/>
    </source>
</evidence>
<evidence type="ECO:0000256" key="4">
    <source>
        <dbReference type="ARBA" id="ARBA00023139"/>
    </source>
</evidence>
<proteinExistence type="predicted"/>
<accession>A0A9D2J6V4</accession>
<evidence type="ECO:0000256" key="1">
    <source>
        <dbReference type="ARBA" id="ARBA00022475"/>
    </source>
</evidence>
<feature type="chain" id="PRO_5038372783" evidence="6">
    <location>
        <begin position="23"/>
        <end position="494"/>
    </location>
</feature>
<keyword evidence="3" id="KW-0472">Membrane</keyword>
<evidence type="ECO:0000256" key="2">
    <source>
        <dbReference type="ARBA" id="ARBA00022729"/>
    </source>
</evidence>
<dbReference type="AlphaFoldDB" id="A0A9D2J6V4"/>
<dbReference type="PANTHER" id="PTHR43649">
    <property type="entry name" value="ARABINOSE-BINDING PROTEIN-RELATED"/>
    <property type="match status" value="1"/>
</dbReference>
<dbReference type="Pfam" id="PF13416">
    <property type="entry name" value="SBP_bac_8"/>
    <property type="match status" value="1"/>
</dbReference>
<dbReference type="Proteomes" id="UP000824037">
    <property type="component" value="Unassembled WGS sequence"/>
</dbReference>
<dbReference type="InterPro" id="IPR050490">
    <property type="entry name" value="Bact_solute-bd_prot1"/>
</dbReference>
<evidence type="ECO:0000313" key="7">
    <source>
        <dbReference type="EMBL" id="HIZ37809.1"/>
    </source>
</evidence>
<reference evidence="7" key="2">
    <citation type="submission" date="2021-04" db="EMBL/GenBank/DDBJ databases">
        <authorList>
            <person name="Gilroy R."/>
        </authorList>
    </citation>
    <scope>NUCLEOTIDE SEQUENCE</scope>
    <source>
        <strain evidence="7">ChiGjej4B4-7305</strain>
    </source>
</reference>
<evidence type="ECO:0000256" key="5">
    <source>
        <dbReference type="ARBA" id="ARBA00023288"/>
    </source>
</evidence>
<dbReference type="Gene3D" id="3.40.190.10">
    <property type="entry name" value="Periplasmic binding protein-like II"/>
    <property type="match status" value="2"/>
</dbReference>
<feature type="signal peptide" evidence="6">
    <location>
        <begin position="1"/>
        <end position="22"/>
    </location>
</feature>